<dbReference type="InterPro" id="IPR000682">
    <property type="entry name" value="PCMT"/>
</dbReference>
<dbReference type="Gene3D" id="3.40.50.150">
    <property type="entry name" value="Vaccinia Virus protein VP39"/>
    <property type="match status" value="1"/>
</dbReference>
<evidence type="ECO:0000313" key="5">
    <source>
        <dbReference type="Proteomes" id="UP000823889"/>
    </source>
</evidence>
<dbReference type="Proteomes" id="UP000823889">
    <property type="component" value="Unassembled WGS sequence"/>
</dbReference>
<dbReference type="InterPro" id="IPR029063">
    <property type="entry name" value="SAM-dependent_MTases_sf"/>
</dbReference>
<evidence type="ECO:0000313" key="4">
    <source>
        <dbReference type="EMBL" id="HJD43991.1"/>
    </source>
</evidence>
<reference evidence="4" key="1">
    <citation type="journal article" date="2021" name="PeerJ">
        <title>Extensive microbial diversity within the chicken gut microbiome revealed by metagenomics and culture.</title>
        <authorList>
            <person name="Gilroy R."/>
            <person name="Ravi A."/>
            <person name="Getino M."/>
            <person name="Pursley I."/>
            <person name="Horton D.L."/>
            <person name="Alikhan N.F."/>
            <person name="Baker D."/>
            <person name="Gharbi K."/>
            <person name="Hall N."/>
            <person name="Watson M."/>
            <person name="Adriaenssens E.M."/>
            <person name="Foster-Nyarko E."/>
            <person name="Jarju S."/>
            <person name="Secka A."/>
            <person name="Antonio M."/>
            <person name="Oren A."/>
            <person name="Chaudhuri R.R."/>
            <person name="La Ragione R."/>
            <person name="Hildebrand F."/>
            <person name="Pallen M.J."/>
        </authorList>
    </citation>
    <scope>NUCLEOTIDE SEQUENCE</scope>
    <source>
        <strain evidence="4">9264</strain>
    </source>
</reference>
<dbReference type="PANTHER" id="PTHR11579">
    <property type="entry name" value="PROTEIN-L-ISOASPARTATE O-METHYLTRANSFERASE"/>
    <property type="match status" value="1"/>
</dbReference>
<organism evidence="4 5">
    <name type="scientific">Candidatus Paenalcaligenes intestinipullorum</name>
    <dbReference type="NCBI Taxonomy" id="2838718"/>
    <lineage>
        <taxon>Bacteria</taxon>
        <taxon>Pseudomonadati</taxon>
        <taxon>Pseudomonadota</taxon>
        <taxon>Betaproteobacteria</taxon>
        <taxon>Burkholderiales</taxon>
        <taxon>Alcaligenaceae</taxon>
        <taxon>Paenalcaligenes</taxon>
    </lineage>
</organism>
<comment type="similarity">
    <text evidence="1">Belongs to the methyltransferase superfamily. L-isoaspartyl/D-aspartyl protein methyltransferase family.</text>
</comment>
<comment type="caution">
    <text evidence="4">The sequence shown here is derived from an EMBL/GenBank/DDBJ whole genome shotgun (WGS) entry which is preliminary data.</text>
</comment>
<evidence type="ECO:0000256" key="3">
    <source>
        <dbReference type="ARBA" id="ARBA00030757"/>
    </source>
</evidence>
<dbReference type="GO" id="GO:0005737">
    <property type="term" value="C:cytoplasm"/>
    <property type="evidence" value="ECO:0007669"/>
    <property type="project" value="TreeGrafter"/>
</dbReference>
<dbReference type="PANTHER" id="PTHR11579:SF18">
    <property type="entry name" value="PROTEIN-L-ISOASPARTATE O-METHYLTRANSFERASE"/>
    <property type="match status" value="1"/>
</dbReference>
<sequence length="226" mass="25017">MNIHALPELERARYYMVEQQIRPWHIYDEKLLKALFEIKRENFVPTCVQNLAFSDTELPLNIDGIDTGATMLTPVVETRLTQELHLKPNDGVLEIGTGSGYQAALLAHFSQHVTSIEINSTLANFAKANLQRNGIHNVTVETGDAHAGWGTTEYDAILLTGSVPVLPDAFKYQLAIGGRLIAVIGQQPVMTATRITRTSAASFEVEELFDTLIKPLQGTAISHFKF</sequence>
<evidence type="ECO:0000256" key="2">
    <source>
        <dbReference type="ARBA" id="ARBA00013346"/>
    </source>
</evidence>
<dbReference type="GO" id="GO:0004719">
    <property type="term" value="F:protein-L-isoaspartate (D-aspartate) O-methyltransferase activity"/>
    <property type="evidence" value="ECO:0007669"/>
    <property type="project" value="InterPro"/>
</dbReference>
<dbReference type="AlphaFoldDB" id="A0A9D2RIG2"/>
<dbReference type="Pfam" id="PF01135">
    <property type="entry name" value="PCMT"/>
    <property type="match status" value="1"/>
</dbReference>
<name>A0A9D2RIG2_9BURK</name>
<gene>
    <name evidence="4" type="ORF">H9906_03065</name>
</gene>
<protein>
    <recommendedName>
        <fullName evidence="2">Protein-L-isoaspartate O-methyltransferase</fullName>
    </recommendedName>
    <alternativeName>
        <fullName evidence="3">Protein L-isoaspartyl methyltransferase</fullName>
    </alternativeName>
</protein>
<dbReference type="CDD" id="cd02440">
    <property type="entry name" value="AdoMet_MTases"/>
    <property type="match status" value="1"/>
</dbReference>
<reference evidence="4" key="2">
    <citation type="submission" date="2021-04" db="EMBL/GenBank/DDBJ databases">
        <authorList>
            <person name="Gilroy R."/>
        </authorList>
    </citation>
    <scope>NUCLEOTIDE SEQUENCE</scope>
    <source>
        <strain evidence="4">9264</strain>
    </source>
</reference>
<dbReference type="EMBL" id="DWUQ01000059">
    <property type="protein sequence ID" value="HJD43991.1"/>
    <property type="molecule type" value="Genomic_DNA"/>
</dbReference>
<accession>A0A9D2RIG2</accession>
<evidence type="ECO:0000256" key="1">
    <source>
        <dbReference type="ARBA" id="ARBA00005369"/>
    </source>
</evidence>
<dbReference type="SUPFAM" id="SSF53335">
    <property type="entry name" value="S-adenosyl-L-methionine-dependent methyltransferases"/>
    <property type="match status" value="1"/>
</dbReference>
<proteinExistence type="inferred from homology"/>